<evidence type="ECO:0000259" key="4">
    <source>
        <dbReference type="Pfam" id="PF24181"/>
    </source>
</evidence>
<dbReference type="PANTHER" id="PTHR18460">
    <property type="entry name" value="TEL2 INTERACTING PROTEIN 1 TTI1 FAMILY MEMBER"/>
    <property type="match status" value="1"/>
</dbReference>
<protein>
    <submittedName>
        <fullName evidence="5">14274_t:CDS:1</fullName>
    </submittedName>
</protein>
<dbReference type="AlphaFoldDB" id="A0A9N9E3H9"/>
<feature type="non-terminal residue" evidence="5">
    <location>
        <position position="1"/>
    </location>
</feature>
<evidence type="ECO:0000313" key="5">
    <source>
        <dbReference type="EMBL" id="CAG8658368.1"/>
    </source>
</evidence>
<feature type="domain" description="TTI1 C-terminal TPR" evidence="4">
    <location>
        <begin position="769"/>
        <end position="1016"/>
    </location>
</feature>
<dbReference type="InterPro" id="IPR052587">
    <property type="entry name" value="TELO2-interacting_protein_1"/>
</dbReference>
<feature type="region of interest" description="Disordered" evidence="1">
    <location>
        <begin position="799"/>
        <end position="827"/>
    </location>
</feature>
<dbReference type="EMBL" id="CAJVPZ010014529">
    <property type="protein sequence ID" value="CAG8658368.1"/>
    <property type="molecule type" value="Genomic_DNA"/>
</dbReference>
<comment type="caution">
    <text evidence="5">The sequence shown here is derived from an EMBL/GenBank/DDBJ whole genome shotgun (WGS) entry which is preliminary data.</text>
</comment>
<dbReference type="Gene3D" id="1.25.10.10">
    <property type="entry name" value="Leucine-rich Repeat Variant"/>
    <property type="match status" value="1"/>
</dbReference>
<proteinExistence type="predicted"/>
<dbReference type="OrthoDB" id="49511at2759"/>
<dbReference type="InterPro" id="IPR049362">
    <property type="entry name" value="TTI1_rpt"/>
</dbReference>
<dbReference type="InterPro" id="IPR016024">
    <property type="entry name" value="ARM-type_fold"/>
</dbReference>
<evidence type="ECO:0000256" key="1">
    <source>
        <dbReference type="SAM" id="MobiDB-lite"/>
    </source>
</evidence>
<keyword evidence="2" id="KW-0732">Signal</keyword>
<sequence>WNNYMMPGQFRQLLILLVSIVGRSFHPGSKNATEDDQIVEKNRTLSRPSSSLSEETKLAGVKCIFALLHLNVENTDENENDHFNMSTRRELLLTELRGIQLRIVIGRCVYVLLEIITTERLLQLRIIALETLERLITRIKEPGIVASFLPGVLSTLSKTLVKDQKENHLLLTKTVEVLTCAIYFVMNDVVSEPFISRTTALSELKDVLVNKGNANQLSVAKTSPVSESSSEVQNGYVERTKSWHKATKSQIKILIGHIFTIRNHPSWQIRLAFVNLSYKLLFECTKSLDNCGHILIETFVFYLNDDYEQVSIPCKQHMESLRMHPDFRENLTPILKENFNSWFTSLPRYIIGIDENAKYNALSLIAGFVSLLGPEVQTVLNMSLQRVSDGLLGSLEFDTEGAQIVENRLLVGHYDVLSVSSNDSHESDRTILSFPRLHFKYIREQRVASSISIIIRLFGYFGNVTFLIEHFLTYVRDPGSRRFHAQCLFAINEILLGAAGIDMGPNSRLKYLTATDPTNTSQDAKRVSKFVLHEYIESDIPANDPDSTALVKLDKHKANERTNVSSSTSSIIESQNYLILINCLVLEGIANISRILALDFRMELIDALYPILEKVGETNARLHETADIALSHISIYCGYSSKKALVFENVDYLVNTISRKLNQIMINSKTPQVLTAMVRVVGISLLPYLDDSIEEIFDALDAYHMNPNLLDPLANALFAIVSTISDSFETKEKDTNPINIDKTLDYVESDAPDLSKEIADFVKTYSVGKTQTSVPKEQATLEEIGQYFLNRQKSKEKSELIDEVENGDNSDSISHNNENISDERPKPTQPQAICIKIIDKLLNFLTAASPQLRVLVLDVIRVALPTLRSIPYELYPLIHRIWPSVLNRLKDKEPFVVLGAARLIQEVAISCGEFFTSRVVQDVWPSFQRLLSQQSMVDKEFVGLIEYSFSKSHRLKKTILETMKVVINRVSLSNQITSQIIDTLWPFLSEEINEELQVSARELFREFARINANTTWLVLRGLAEEYTFMTSPNDASLLDDIVWPKCLCRFPIGDKKKLFARNVKILLDEF</sequence>
<dbReference type="PANTHER" id="PTHR18460:SF3">
    <property type="entry name" value="TELO2-INTERACTING PROTEIN 1 HOMOLOG"/>
    <property type="match status" value="1"/>
</dbReference>
<feature type="chain" id="PRO_5040362382" evidence="2">
    <location>
        <begin position="25"/>
        <end position="1070"/>
    </location>
</feature>
<dbReference type="Pfam" id="PF24181">
    <property type="entry name" value="TPR_TTI1_C"/>
    <property type="match status" value="1"/>
</dbReference>
<feature type="signal peptide" evidence="2">
    <location>
        <begin position="1"/>
        <end position="24"/>
    </location>
</feature>
<organism evidence="5 6">
    <name type="scientific">Racocetra fulgida</name>
    <dbReference type="NCBI Taxonomy" id="60492"/>
    <lineage>
        <taxon>Eukaryota</taxon>
        <taxon>Fungi</taxon>
        <taxon>Fungi incertae sedis</taxon>
        <taxon>Mucoromycota</taxon>
        <taxon>Glomeromycotina</taxon>
        <taxon>Glomeromycetes</taxon>
        <taxon>Diversisporales</taxon>
        <taxon>Gigasporaceae</taxon>
        <taxon>Racocetra</taxon>
    </lineage>
</organism>
<dbReference type="SUPFAM" id="SSF48371">
    <property type="entry name" value="ARM repeat"/>
    <property type="match status" value="1"/>
</dbReference>
<name>A0A9N9E3H9_9GLOM</name>
<accession>A0A9N9E3H9</accession>
<keyword evidence="6" id="KW-1185">Reference proteome</keyword>
<evidence type="ECO:0000259" key="3">
    <source>
        <dbReference type="Pfam" id="PF24173"/>
    </source>
</evidence>
<evidence type="ECO:0000313" key="6">
    <source>
        <dbReference type="Proteomes" id="UP000789396"/>
    </source>
</evidence>
<dbReference type="InterPro" id="IPR057566">
    <property type="entry name" value="TPR_TTI1_N"/>
</dbReference>
<gene>
    <name evidence="5" type="ORF">RFULGI_LOCUS8748</name>
</gene>
<reference evidence="5" key="1">
    <citation type="submission" date="2021-06" db="EMBL/GenBank/DDBJ databases">
        <authorList>
            <person name="Kallberg Y."/>
            <person name="Tangrot J."/>
            <person name="Rosling A."/>
        </authorList>
    </citation>
    <scope>NUCLEOTIDE SEQUENCE</scope>
    <source>
        <strain evidence="5">IN212</strain>
    </source>
</reference>
<dbReference type="Proteomes" id="UP000789396">
    <property type="component" value="Unassembled WGS sequence"/>
</dbReference>
<dbReference type="Pfam" id="PF21547">
    <property type="entry name" value="TTI1"/>
    <property type="match status" value="1"/>
</dbReference>
<feature type="domain" description="TTI1 N-terminal TPR" evidence="3">
    <location>
        <begin position="44"/>
        <end position="306"/>
    </location>
</feature>
<evidence type="ECO:0000256" key="2">
    <source>
        <dbReference type="SAM" id="SignalP"/>
    </source>
</evidence>
<dbReference type="Pfam" id="PF24173">
    <property type="entry name" value="TPR_TTI1_N"/>
    <property type="match status" value="1"/>
</dbReference>
<dbReference type="InterPro" id="IPR011989">
    <property type="entry name" value="ARM-like"/>
</dbReference>
<feature type="compositionally biased region" description="Polar residues" evidence="1">
    <location>
        <begin position="809"/>
        <end position="819"/>
    </location>
</feature>
<dbReference type="Pfam" id="PF24176">
    <property type="entry name" value="TPR_TTI1_2nd"/>
    <property type="match status" value="1"/>
</dbReference>
<dbReference type="InterPro" id="IPR057567">
    <property type="entry name" value="TPR_TTI1_C"/>
</dbReference>
<dbReference type="GO" id="GO:0005737">
    <property type="term" value="C:cytoplasm"/>
    <property type="evidence" value="ECO:0007669"/>
    <property type="project" value="TreeGrafter"/>
</dbReference>